<feature type="compositionally biased region" description="Basic and acidic residues" evidence="1">
    <location>
        <begin position="974"/>
        <end position="983"/>
    </location>
</feature>
<dbReference type="InterPro" id="IPR044862">
    <property type="entry name" value="Pro_4_hyd_alph_FE2OG_OXY"/>
</dbReference>
<accession>A0A3D8STS8</accession>
<evidence type="ECO:0000313" key="3">
    <source>
        <dbReference type="EMBL" id="RDW89730.1"/>
    </source>
</evidence>
<gene>
    <name evidence="3" type="ORF">BP6252_01762</name>
</gene>
<dbReference type="PROSITE" id="PS51471">
    <property type="entry name" value="FE2OG_OXY"/>
    <property type="match status" value="1"/>
</dbReference>
<evidence type="ECO:0000256" key="1">
    <source>
        <dbReference type="SAM" id="MobiDB-lite"/>
    </source>
</evidence>
<evidence type="ECO:0000313" key="4">
    <source>
        <dbReference type="Proteomes" id="UP000256645"/>
    </source>
</evidence>
<proteinExistence type="predicted"/>
<dbReference type="Pfam" id="PF13640">
    <property type="entry name" value="2OG-FeII_Oxy_3"/>
    <property type="match status" value="1"/>
</dbReference>
<comment type="caution">
    <text evidence="3">The sequence shown here is derived from an EMBL/GenBank/DDBJ whole genome shotgun (WGS) entry which is preliminary data.</text>
</comment>
<dbReference type="Gene3D" id="2.60.120.620">
    <property type="entry name" value="q2cbj1_9rhob like domain"/>
    <property type="match status" value="1"/>
</dbReference>
<dbReference type="AlphaFoldDB" id="A0A3D8STS8"/>
<dbReference type="InterPro" id="IPR005123">
    <property type="entry name" value="Oxoglu/Fe-dep_dioxygenase_dom"/>
</dbReference>
<name>A0A3D8STS8_9HELO</name>
<dbReference type="PANTHER" id="PTHR33099">
    <property type="entry name" value="FE2OG DIOXYGENASE DOMAIN-CONTAINING PROTEIN"/>
    <property type="match status" value="1"/>
</dbReference>
<keyword evidence="4" id="KW-1185">Reference proteome</keyword>
<dbReference type="PANTHER" id="PTHR33099:SF7">
    <property type="entry name" value="MYND-TYPE DOMAIN-CONTAINING PROTEIN"/>
    <property type="match status" value="1"/>
</dbReference>
<dbReference type="Proteomes" id="UP000256645">
    <property type="component" value="Unassembled WGS sequence"/>
</dbReference>
<feature type="region of interest" description="Disordered" evidence="1">
    <location>
        <begin position="950"/>
        <end position="991"/>
    </location>
</feature>
<organism evidence="3 4">
    <name type="scientific">Coleophoma cylindrospora</name>
    <dbReference type="NCBI Taxonomy" id="1849047"/>
    <lineage>
        <taxon>Eukaryota</taxon>
        <taxon>Fungi</taxon>
        <taxon>Dikarya</taxon>
        <taxon>Ascomycota</taxon>
        <taxon>Pezizomycotina</taxon>
        <taxon>Leotiomycetes</taxon>
        <taxon>Helotiales</taxon>
        <taxon>Dermateaceae</taxon>
        <taxon>Coleophoma</taxon>
    </lineage>
</organism>
<dbReference type="OrthoDB" id="27483at2759"/>
<evidence type="ECO:0000259" key="2">
    <source>
        <dbReference type="PROSITE" id="PS51471"/>
    </source>
</evidence>
<dbReference type="EMBL" id="PDLM01000001">
    <property type="protein sequence ID" value="RDW89730.1"/>
    <property type="molecule type" value="Genomic_DNA"/>
</dbReference>
<feature type="domain" description="Fe2OG dioxygenase" evidence="2">
    <location>
        <begin position="142"/>
        <end position="237"/>
    </location>
</feature>
<protein>
    <recommendedName>
        <fullName evidence="2">Fe2OG dioxygenase domain-containing protein</fullName>
    </recommendedName>
</protein>
<reference evidence="3 4" key="1">
    <citation type="journal article" date="2018" name="IMA Fungus">
        <title>IMA Genome-F 9: Draft genome sequence of Annulohypoxylon stygium, Aspergillus mulundensis, Berkeleyomyces basicola (syn. Thielaviopsis basicola), Ceratocystis smalleyi, two Cercospora beticola strains, Coleophoma cylindrospora, Fusarium fracticaudum, Phialophora cf. hyalina, and Morchella septimelata.</title>
        <authorList>
            <person name="Wingfield B.D."/>
            <person name="Bills G.F."/>
            <person name="Dong Y."/>
            <person name="Huang W."/>
            <person name="Nel W.J."/>
            <person name="Swalarsk-Parry B.S."/>
            <person name="Vaghefi N."/>
            <person name="Wilken P.M."/>
            <person name="An Z."/>
            <person name="de Beer Z.W."/>
            <person name="De Vos L."/>
            <person name="Chen L."/>
            <person name="Duong T.A."/>
            <person name="Gao Y."/>
            <person name="Hammerbacher A."/>
            <person name="Kikkert J.R."/>
            <person name="Li Y."/>
            <person name="Li H."/>
            <person name="Li K."/>
            <person name="Li Q."/>
            <person name="Liu X."/>
            <person name="Ma X."/>
            <person name="Naidoo K."/>
            <person name="Pethybridge S.J."/>
            <person name="Sun J."/>
            <person name="Steenkamp E.T."/>
            <person name="van der Nest M.A."/>
            <person name="van Wyk S."/>
            <person name="Wingfield M.J."/>
            <person name="Xiong C."/>
            <person name="Yue Q."/>
            <person name="Zhang X."/>
        </authorList>
    </citation>
    <scope>NUCLEOTIDE SEQUENCE [LARGE SCALE GENOMIC DNA]</scope>
    <source>
        <strain evidence="3 4">BP6252</strain>
    </source>
</reference>
<sequence length="991" mass="110481">MAEVVELSSPPSDDDESIMSYDGDTLLAEDLERCLASIRSSSSFAFFSALDRAPNPGLSLKVGGTIGLPLSDRDADAIVSVARQAPFGKGTETVVDETVRKTWEVAPSDFELRNPAWPAFVREIVTKVSAGLGVTSYGAGVHAELYKLLLYDKGAMFKPHQDSEKAPRMFGTLVIALPSEHQGGQLVATFLGQTMTFETSEISAFDYSCLAWYSDVMHEVKPITSGRRLALTYNLIYNGYGYEELTASTNKTLSALKSLFKWWKANPDPVIRPALVYLFDYSYTEVNICFANLKGRDQRVTTQLREACADAGFELYLANIKRSIEGACDESEDDYYGYRGGYGRDLDGGIHEITDEIDCSINIQCVFDLDGTIVAKDILLDEDLFIQTDPFEGIDPDDEDYSGPTGNEGVTTTHFYNRTVGRITLAKSEQRGFLFGPENDSEGKNCALELANIKAKLRRNPDSDEAQKRLRQLCSLVLKHAKLKDLGNSIIRPVWPKRTFKDPFLAALLRATKFLKNSTHHIFMELLDLCLSRMSKHFFTSFQSVSFALIRYNLESLLPRVSLALRQLNNLADRGCVLEAFEAGIEQVAAAIPTEDVTVYLTWLRTEIIASIASMPLRTVGDGKVAARILFKVAKQEAFDHVLPAVKRNIEYNAMVISFSVAVFKALDSEHNNSSAVKPLAATIIEDVVADLAADFNLASLEPKSNVEEPNKRTILGYGHSYYSAYQPPPRDDTNSKNLAFLLTLCNGSDMSRGMITQLETLMAKISIKARTSSATSYKDFFLPLLTELSKILSVTTHPIHDNFKRLFLDILGFYILQCVSPKPKKPIGWERAKRGCGCSDCLQLDSFLEDPAQRSAGFRMNDQRRKHLQTQLKSGQYLSHVERIPPTPYPLVVTKLNGEHAAEYDRWTRQCNTIKEELQRMDCDFLDTFLGESYKILLSFDKARIEELTSSNSNDQDTLASSSGGKSLPPPSRRKEPTHATDQEVIVLDD</sequence>
<feature type="compositionally biased region" description="Polar residues" evidence="1">
    <location>
        <begin position="950"/>
        <end position="961"/>
    </location>
</feature>